<evidence type="ECO:0000313" key="5">
    <source>
        <dbReference type="Proteomes" id="UP000078544"/>
    </source>
</evidence>
<name>A0A167ZZE8_9HYPO</name>
<organism evidence="4 5">
    <name type="scientific">Moelleriella libera RCEF 2490</name>
    <dbReference type="NCBI Taxonomy" id="1081109"/>
    <lineage>
        <taxon>Eukaryota</taxon>
        <taxon>Fungi</taxon>
        <taxon>Dikarya</taxon>
        <taxon>Ascomycota</taxon>
        <taxon>Pezizomycotina</taxon>
        <taxon>Sordariomycetes</taxon>
        <taxon>Hypocreomycetidae</taxon>
        <taxon>Hypocreales</taxon>
        <taxon>Clavicipitaceae</taxon>
        <taxon>Moelleriella</taxon>
    </lineage>
</organism>
<keyword evidence="1" id="KW-0808">Transferase</keyword>
<dbReference type="InterPro" id="IPR057596">
    <property type="entry name" value="RDRP_core"/>
</dbReference>
<dbReference type="EMBL" id="AZGY01000013">
    <property type="protein sequence ID" value="KZZ93278.1"/>
    <property type="molecule type" value="Genomic_DNA"/>
</dbReference>
<dbReference type="GO" id="GO:0031380">
    <property type="term" value="C:nuclear RNA-directed RNA polymerase complex"/>
    <property type="evidence" value="ECO:0007669"/>
    <property type="project" value="TreeGrafter"/>
</dbReference>
<dbReference type="PANTHER" id="PTHR23079">
    <property type="entry name" value="RNA-DEPENDENT RNA POLYMERASE"/>
    <property type="match status" value="1"/>
</dbReference>
<dbReference type="GO" id="GO:0030422">
    <property type="term" value="P:siRNA processing"/>
    <property type="evidence" value="ECO:0007669"/>
    <property type="project" value="TreeGrafter"/>
</dbReference>
<reference evidence="4 5" key="1">
    <citation type="journal article" date="2016" name="Genome Biol. Evol.">
        <title>Divergent and convergent evolution of fungal pathogenicity.</title>
        <authorList>
            <person name="Shang Y."/>
            <person name="Xiao G."/>
            <person name="Zheng P."/>
            <person name="Cen K."/>
            <person name="Zhan S."/>
            <person name="Wang C."/>
        </authorList>
    </citation>
    <scope>NUCLEOTIDE SEQUENCE [LARGE SCALE GENOMIC DNA]</scope>
    <source>
        <strain evidence="4 5">RCEF 2490</strain>
    </source>
</reference>
<proteinExistence type="inferred from homology"/>
<gene>
    <name evidence="4" type="ORF">AAL_05663</name>
</gene>
<protein>
    <recommendedName>
        <fullName evidence="1">RNA-dependent RNA polymerase</fullName>
        <ecNumber evidence="1">2.7.7.48</ecNumber>
    </recommendedName>
</protein>
<dbReference type="EC" id="2.7.7.48" evidence="1"/>
<dbReference type="Pfam" id="PF05183">
    <property type="entry name" value="RdRP"/>
    <property type="match status" value="1"/>
</dbReference>
<evidence type="ECO:0000256" key="1">
    <source>
        <dbReference type="RuleBase" id="RU363098"/>
    </source>
</evidence>
<evidence type="ECO:0000256" key="2">
    <source>
        <dbReference type="SAM" id="MobiDB-lite"/>
    </source>
</evidence>
<evidence type="ECO:0000313" key="4">
    <source>
        <dbReference type="EMBL" id="KZZ93278.1"/>
    </source>
</evidence>
<comment type="catalytic activity">
    <reaction evidence="1">
        <text>RNA(n) + a ribonucleoside 5'-triphosphate = RNA(n+1) + diphosphate</text>
        <dbReference type="Rhea" id="RHEA:21248"/>
        <dbReference type="Rhea" id="RHEA-COMP:14527"/>
        <dbReference type="Rhea" id="RHEA-COMP:17342"/>
        <dbReference type="ChEBI" id="CHEBI:33019"/>
        <dbReference type="ChEBI" id="CHEBI:61557"/>
        <dbReference type="ChEBI" id="CHEBI:140395"/>
        <dbReference type="EC" id="2.7.7.48"/>
    </reaction>
</comment>
<dbReference type="OrthoDB" id="6513042at2759"/>
<comment type="caution">
    <text evidence="4">The sequence shown here is derived from an EMBL/GenBank/DDBJ whole genome shotgun (WGS) entry which is preliminary data.</text>
</comment>
<dbReference type="GO" id="GO:0003968">
    <property type="term" value="F:RNA-directed RNA polymerase activity"/>
    <property type="evidence" value="ECO:0007669"/>
    <property type="project" value="UniProtKB-KW"/>
</dbReference>
<keyword evidence="1" id="KW-0694">RNA-binding</keyword>
<keyword evidence="1" id="KW-0696">RNA-directed RNA polymerase</keyword>
<dbReference type="PANTHER" id="PTHR23079:SF55">
    <property type="entry name" value="RNA-DIRECTED RNA POLYMERASE"/>
    <property type="match status" value="1"/>
</dbReference>
<dbReference type="GO" id="GO:0003723">
    <property type="term" value="F:RNA binding"/>
    <property type="evidence" value="ECO:0007669"/>
    <property type="project" value="UniProtKB-KW"/>
</dbReference>
<evidence type="ECO:0000259" key="3">
    <source>
        <dbReference type="Pfam" id="PF05183"/>
    </source>
</evidence>
<dbReference type="STRING" id="1081109.A0A167ZZE8"/>
<dbReference type="AlphaFoldDB" id="A0A167ZZE8"/>
<accession>A0A167ZZE8</accession>
<feature type="domain" description="RDRP core" evidence="3">
    <location>
        <begin position="323"/>
        <end position="889"/>
    </location>
</feature>
<keyword evidence="5" id="KW-1185">Reference proteome</keyword>
<sequence>MAANHQARQYLRLDLDALAFGVMLGPDSMRILKNLHSADDISLRFYPRNRWLNIFFSYGLEKTKGPETPREYKIQIGMAMIRQALEVETCGSSQHLVLPLPFPPRYYRKIKTGHRSTSKTAFPEPQWNRATDIVRDDAGIAGIRGRPVALHQELDNDEHIDIGRWTTLRLTFRNDMETRQFYSHLRSVMAEINIDLQSGCTFDLNITAPTVWSHVDHPLAARAGQPSALLGLPSVIHLDPAVRYQLEVCISQGILSEYTICLDFLQRLAKLAPQDAARRLEYLSDQGQVLYTPLHLFEMEDAERYQPKLLIPYYCTLVRRASITPTTVLFSSPLAETSNRVTRRYRQLQDRFLRIQFIEEAESERITRFKEQGQDICRRLGRTLRHGIRIGDRVYEFLAFGSSQLRQASAYFFCPTDHVSCDDIRSWMGDFRHIKIVAKYAARLGQCFSTTREIRGIPVPQVKYIKDIEHDGHCFSDGVGLISDFLAQAIIQDMTLDVFADPTAFQFRMGGSKGVLVVWPDLKGIQVQIRDSQEKFKSESQNLEVVRCATNSTATLNRQTITLLEFLGIKKKKLLALLKDQIDSYQQAVDDNSVAIELLTKFVDQQQSSLVLAELLKAGFRSAELREPFTTNLVNLWISWSFRLLKDKARILIPKSAFVLGGVDETGTLRGHNSATEGSKENDINKLPQIFLQLTNHKHKDKTVVRGVCLVGRNPSLHPGDIRVVQAVDNPRLRHLTNVVIFPSNGDCPVPSMLSGGDLDGDDYFVTWDPDMVPTHWNYPPMSYEGARPQELNRDVNVDDLREFFVNYLNNDSLGLIATAHLAQADKLGPDSEICLRLAELHSKAVDYPKTGEPALMSARLQPKKWPHFMEKKCSYQSNKALGAVYDEVVKHSTDFRPDWRLSFDSRILDKFNNDKETLDQARDIKKQYDVAVRRVLAQRNLKTEFELYTGWAMSRPRVGSDYKLQEDLSMEYDALKQNFRDQCYAAVGDDDPDALDNFVAAMYKVTEEDVKAAQDGNQLLDDGGEDGGGQGAAASSMPLISFPWIFHWVMISLAMGKRYKPGKSVLGAARRMPAASQRKQYLSADGQPRSAQTEAVSEPAVEVQAGSDEAEASDGASFEDGLGTESAPFKPPMEALLACLDR</sequence>
<feature type="region of interest" description="Disordered" evidence="2">
    <location>
        <begin position="1078"/>
        <end position="1130"/>
    </location>
</feature>
<dbReference type="InterPro" id="IPR007855">
    <property type="entry name" value="RDRP"/>
</dbReference>
<dbReference type="Proteomes" id="UP000078544">
    <property type="component" value="Unassembled WGS sequence"/>
</dbReference>
<comment type="similarity">
    <text evidence="1">Belongs to the RdRP family.</text>
</comment>
<keyword evidence="1" id="KW-0548">Nucleotidyltransferase</keyword>